<dbReference type="EMBL" id="JAUDDW010000010">
    <property type="protein sequence ID" value="MDM8266326.1"/>
    <property type="molecule type" value="Genomic_DNA"/>
</dbReference>
<feature type="compositionally biased region" description="Polar residues" evidence="1">
    <location>
        <begin position="183"/>
        <end position="200"/>
    </location>
</feature>
<evidence type="ECO:0000313" key="2">
    <source>
        <dbReference type="EMBL" id="MDM8266326.1"/>
    </source>
</evidence>
<dbReference type="Proteomes" id="UP001529343">
    <property type="component" value="Unassembled WGS sequence"/>
</dbReference>
<evidence type="ECO:0008006" key="4">
    <source>
        <dbReference type="Google" id="ProtNLM"/>
    </source>
</evidence>
<comment type="caution">
    <text evidence="2">The sequence shown here is derived from an EMBL/GenBank/DDBJ whole genome shotgun (WGS) entry which is preliminary data.</text>
</comment>
<dbReference type="RefSeq" id="WP_289585981.1">
    <property type="nucleotide sequence ID" value="NZ_JAUDDW010000010.1"/>
</dbReference>
<proteinExistence type="predicted"/>
<dbReference type="PROSITE" id="PS51257">
    <property type="entry name" value="PROKAR_LIPOPROTEIN"/>
    <property type="match status" value="1"/>
</dbReference>
<evidence type="ECO:0000313" key="3">
    <source>
        <dbReference type="Proteomes" id="UP001529343"/>
    </source>
</evidence>
<protein>
    <recommendedName>
        <fullName evidence="4">Lipoprotein</fullName>
    </recommendedName>
</protein>
<dbReference type="Gene3D" id="3.30.1460.60">
    <property type="match status" value="1"/>
</dbReference>
<keyword evidence="3" id="KW-1185">Reference proteome</keyword>
<accession>A0ABT7UX83</accession>
<name>A0ABT7UX83_9LACO</name>
<organism evidence="2 3">
    <name type="scientific">Limosilactobacillus pontis</name>
    <dbReference type="NCBI Taxonomy" id="35787"/>
    <lineage>
        <taxon>Bacteria</taxon>
        <taxon>Bacillati</taxon>
        <taxon>Bacillota</taxon>
        <taxon>Bacilli</taxon>
        <taxon>Lactobacillales</taxon>
        <taxon>Lactobacillaceae</taxon>
        <taxon>Limosilactobacillus</taxon>
    </lineage>
</organism>
<feature type="region of interest" description="Disordered" evidence="1">
    <location>
        <begin position="174"/>
        <end position="202"/>
    </location>
</feature>
<evidence type="ECO:0000256" key="1">
    <source>
        <dbReference type="SAM" id="MobiDB-lite"/>
    </source>
</evidence>
<reference evidence="3" key="1">
    <citation type="submission" date="2023-06" db="EMBL/GenBank/DDBJ databases">
        <title>Identification and characterization of horizontal gene transfer across gut microbiota members of farm animals based on homology search.</title>
        <authorList>
            <person name="Zeman M."/>
            <person name="Kubasova T."/>
            <person name="Jahodarova E."/>
            <person name="Nykrynova M."/>
            <person name="Rychlik I."/>
        </authorList>
    </citation>
    <scope>NUCLEOTIDE SEQUENCE [LARGE SCALE GENOMIC DNA]</scope>
    <source>
        <strain evidence="3">161_Gplus</strain>
    </source>
</reference>
<gene>
    <name evidence="2" type="ORF">QUW44_03990</name>
</gene>
<reference evidence="2 3" key="2">
    <citation type="submission" date="2023-06" db="EMBL/GenBank/DDBJ databases">
        <authorList>
            <person name="Zeman M."/>
            <person name="Kubasova T."/>
            <person name="Jahodarova E."/>
            <person name="Nykrynova M."/>
            <person name="Rychlik I."/>
        </authorList>
    </citation>
    <scope>NUCLEOTIDE SEQUENCE [LARGE SCALE GENOMIC DNA]</scope>
    <source>
        <strain evidence="2 3">161_Gplus</strain>
    </source>
</reference>
<sequence length="280" mass="30603">MNAFTKNRSWWLLALFALISLLLAGCGKASSSPSADPIVGAYKCGAKYSKTEDGAVQPGYWYFKKNGKLLYCVPQIAHNEHFHPGYEVSHGTWKRLGNNRYQINLRSDYEGDSFNLKGSLENDHLTIPAAKGWNKEVDSKISMTSATFAKMFNKTKRSELGALHAIASSSSSAEAAESRKNADLSTNNNGPATSDASQSADPDEIGRAIYSQVFPSEEVDSVEKDGDRYYVSNEYHSADSTIPFQINGDTVTYWTQADGDTTADGQNEAHTVSIDDLLGN</sequence>